<evidence type="ECO:0000313" key="2">
    <source>
        <dbReference type="EMBL" id="MBS7813547.1"/>
    </source>
</evidence>
<organism evidence="2 3">
    <name type="scientific">Roseococcus pinisoli</name>
    <dbReference type="NCBI Taxonomy" id="2835040"/>
    <lineage>
        <taxon>Bacteria</taxon>
        <taxon>Pseudomonadati</taxon>
        <taxon>Pseudomonadota</taxon>
        <taxon>Alphaproteobacteria</taxon>
        <taxon>Acetobacterales</taxon>
        <taxon>Roseomonadaceae</taxon>
        <taxon>Roseococcus</taxon>
    </lineage>
</organism>
<comment type="caution">
    <text evidence="2">The sequence shown here is derived from an EMBL/GenBank/DDBJ whole genome shotgun (WGS) entry which is preliminary data.</text>
</comment>
<protein>
    <submittedName>
        <fullName evidence="2">Uncharacterized protein</fullName>
    </submittedName>
</protein>
<feature type="coiled-coil region" evidence="1">
    <location>
        <begin position="20"/>
        <end position="47"/>
    </location>
</feature>
<reference evidence="2 3" key="1">
    <citation type="submission" date="2021-05" db="EMBL/GenBank/DDBJ databases">
        <title>Roseococcus sp. XZZS9, whole genome shotgun sequencing project.</title>
        <authorList>
            <person name="Zhao G."/>
            <person name="Shen L."/>
        </authorList>
    </citation>
    <scope>NUCLEOTIDE SEQUENCE [LARGE SCALE GENOMIC DNA]</scope>
    <source>
        <strain evidence="2 3">XZZS9</strain>
    </source>
</reference>
<dbReference type="EMBL" id="JAHCDA010000005">
    <property type="protein sequence ID" value="MBS7813547.1"/>
    <property type="molecule type" value="Genomic_DNA"/>
</dbReference>
<evidence type="ECO:0000256" key="1">
    <source>
        <dbReference type="SAM" id="Coils"/>
    </source>
</evidence>
<sequence>MIHPLTIVTFAAFLGAGLYVFQTKEEVAKLDRELRDVTRQIEGERSRTQTLSAEWARLNDQDRLRSMVASHLRDMQPMEPSQFQRFDDAQRRMPQIAAFVPEPTGFRRRSDAPSAPGEVLVFTAASMLAEAEPRRATPVRAVAAAPVVAAPVVAAATPPPAPAAAPAPVAAAPAPAPVVAAAPVVHAPAPVAAPAPRALAAARSEAAALPPIAGPASAPSRPAAAEVAVAAPRPALPPIAARVADAAPAPRPVTRARAEAARPPQLAQAPVAAAPAPLRTAMHVQPAPAPAAGSLLGGGLSLPPPVPFAR</sequence>
<dbReference type="Proteomes" id="UP000766336">
    <property type="component" value="Unassembled WGS sequence"/>
</dbReference>
<proteinExistence type="predicted"/>
<name>A0ABS5QKF2_9PROT</name>
<dbReference type="RefSeq" id="WP_213672243.1">
    <property type="nucleotide sequence ID" value="NZ_JAHCDA010000005.1"/>
</dbReference>
<evidence type="ECO:0000313" key="3">
    <source>
        <dbReference type="Proteomes" id="UP000766336"/>
    </source>
</evidence>
<keyword evidence="1" id="KW-0175">Coiled coil</keyword>
<keyword evidence="3" id="KW-1185">Reference proteome</keyword>
<accession>A0ABS5QKF2</accession>
<gene>
    <name evidence="2" type="ORF">KHU32_21585</name>
</gene>